<dbReference type="InterPro" id="IPR044189">
    <property type="entry name" value="XPO4/7-like"/>
</dbReference>
<evidence type="ECO:0000256" key="1">
    <source>
        <dbReference type="ARBA" id="ARBA00004123"/>
    </source>
</evidence>
<evidence type="ECO:0000256" key="7">
    <source>
        <dbReference type="ARBA" id="ARBA00023242"/>
    </source>
</evidence>
<keyword evidence="5" id="KW-0963">Cytoplasm</keyword>
<dbReference type="EMBL" id="GGMR01000416">
    <property type="protein sequence ID" value="MBY13035.1"/>
    <property type="molecule type" value="Transcribed_RNA"/>
</dbReference>
<comment type="similarity">
    <text evidence="3">Belongs to the exportin family.</text>
</comment>
<organism evidence="8">
    <name type="scientific">Schizaphis graminum</name>
    <name type="common">Green bug aphid</name>
    <dbReference type="NCBI Taxonomy" id="13262"/>
    <lineage>
        <taxon>Eukaryota</taxon>
        <taxon>Metazoa</taxon>
        <taxon>Ecdysozoa</taxon>
        <taxon>Arthropoda</taxon>
        <taxon>Hexapoda</taxon>
        <taxon>Insecta</taxon>
        <taxon>Pterygota</taxon>
        <taxon>Neoptera</taxon>
        <taxon>Paraneoptera</taxon>
        <taxon>Hemiptera</taxon>
        <taxon>Sternorrhyncha</taxon>
        <taxon>Aphidomorpha</taxon>
        <taxon>Aphidoidea</taxon>
        <taxon>Aphididae</taxon>
        <taxon>Aphidini</taxon>
        <taxon>Schizaphis</taxon>
    </lineage>
</organism>
<dbReference type="PANTHER" id="PTHR12596:SF2">
    <property type="entry name" value="EXPORTIN-7 ISOFORM X1"/>
    <property type="match status" value="1"/>
</dbReference>
<proteinExistence type="inferred from homology"/>
<name>A0A2S2N7A0_SCHGA</name>
<dbReference type="GO" id="GO:0005049">
    <property type="term" value="F:nuclear export signal receptor activity"/>
    <property type="evidence" value="ECO:0007669"/>
    <property type="project" value="InterPro"/>
</dbReference>
<accession>A0A2S2N7A0</accession>
<dbReference type="PANTHER" id="PTHR12596">
    <property type="entry name" value="EXPORTIN 4,7-RELATED"/>
    <property type="match status" value="1"/>
</dbReference>
<sequence>MSICTGCCTTLDHIVTYVFKQLLLKGKKVRRRMQQVNEIFLRTLETHLGVFRQILQTVLNIIIFEECRNQWSMSRPLLGLILLNEEYFNQLRDIILQSQPIDKQSAMAQWFEMLMEGVERNLASRNRERFTQNLSSFKKELTEKGSAISMNSVNNEVMITT</sequence>
<evidence type="ECO:0000256" key="3">
    <source>
        <dbReference type="ARBA" id="ARBA00009466"/>
    </source>
</evidence>
<dbReference type="AlphaFoldDB" id="A0A2S2N7A0"/>
<protein>
    <submittedName>
        <fullName evidence="8">Exportin-7-A</fullName>
    </submittedName>
</protein>
<evidence type="ECO:0000256" key="2">
    <source>
        <dbReference type="ARBA" id="ARBA00004496"/>
    </source>
</evidence>
<keyword evidence="6" id="KW-0653">Protein transport</keyword>
<dbReference type="GO" id="GO:0005737">
    <property type="term" value="C:cytoplasm"/>
    <property type="evidence" value="ECO:0007669"/>
    <property type="project" value="UniProtKB-SubCell"/>
</dbReference>
<gene>
    <name evidence="8" type="primary">xpo7-a</name>
    <name evidence="8" type="ORF">g.43154</name>
</gene>
<reference evidence="8" key="1">
    <citation type="submission" date="2018-04" db="EMBL/GenBank/DDBJ databases">
        <title>Transcriptome of Schizaphis graminum biotype I.</title>
        <authorList>
            <person name="Scully E.D."/>
            <person name="Geib S.M."/>
            <person name="Palmer N.A."/>
            <person name="Koch K."/>
            <person name="Bradshaw J."/>
            <person name="Heng-Moss T."/>
            <person name="Sarath G."/>
        </authorList>
    </citation>
    <scope>NUCLEOTIDE SEQUENCE</scope>
</reference>
<evidence type="ECO:0000256" key="6">
    <source>
        <dbReference type="ARBA" id="ARBA00022927"/>
    </source>
</evidence>
<keyword evidence="4" id="KW-0813">Transport</keyword>
<evidence type="ECO:0000256" key="4">
    <source>
        <dbReference type="ARBA" id="ARBA00022448"/>
    </source>
</evidence>
<evidence type="ECO:0000313" key="8">
    <source>
        <dbReference type="EMBL" id="MBY13035.1"/>
    </source>
</evidence>
<keyword evidence="7" id="KW-0539">Nucleus</keyword>
<comment type="subcellular location">
    <subcellularLocation>
        <location evidence="2">Cytoplasm</location>
    </subcellularLocation>
    <subcellularLocation>
        <location evidence="1">Nucleus</location>
    </subcellularLocation>
</comment>
<dbReference type="GO" id="GO:0005643">
    <property type="term" value="C:nuclear pore"/>
    <property type="evidence" value="ECO:0007669"/>
    <property type="project" value="TreeGrafter"/>
</dbReference>
<evidence type="ECO:0000256" key="5">
    <source>
        <dbReference type="ARBA" id="ARBA00022490"/>
    </source>
</evidence>
<dbReference type="GO" id="GO:0006611">
    <property type="term" value="P:protein export from nucleus"/>
    <property type="evidence" value="ECO:0007669"/>
    <property type="project" value="TreeGrafter"/>
</dbReference>